<feature type="region of interest" description="Disordered" evidence="1">
    <location>
        <begin position="248"/>
        <end position="274"/>
    </location>
</feature>
<feature type="region of interest" description="Disordered" evidence="1">
    <location>
        <begin position="424"/>
        <end position="451"/>
    </location>
</feature>
<dbReference type="SMART" id="SM00355">
    <property type="entry name" value="ZnF_C2H2"/>
    <property type="match status" value="3"/>
</dbReference>
<evidence type="ECO:0000313" key="4">
    <source>
        <dbReference type="Proteomes" id="UP001219518"/>
    </source>
</evidence>
<dbReference type="AlphaFoldDB" id="A0AAE1LPD6"/>
<protein>
    <submittedName>
        <fullName evidence="3">Pentatricopeptide repeat-containing protein</fullName>
    </submittedName>
</protein>
<evidence type="ECO:0000259" key="2">
    <source>
        <dbReference type="SMART" id="SM00355"/>
    </source>
</evidence>
<evidence type="ECO:0000256" key="1">
    <source>
        <dbReference type="SAM" id="MobiDB-lite"/>
    </source>
</evidence>
<proteinExistence type="predicted"/>
<feature type="domain" description="C2H2-type" evidence="2">
    <location>
        <begin position="484"/>
        <end position="507"/>
    </location>
</feature>
<organism evidence="3 4">
    <name type="scientific">Frankliniella fusca</name>
    <dbReference type="NCBI Taxonomy" id="407009"/>
    <lineage>
        <taxon>Eukaryota</taxon>
        <taxon>Metazoa</taxon>
        <taxon>Ecdysozoa</taxon>
        <taxon>Arthropoda</taxon>
        <taxon>Hexapoda</taxon>
        <taxon>Insecta</taxon>
        <taxon>Pterygota</taxon>
        <taxon>Neoptera</taxon>
        <taxon>Paraneoptera</taxon>
        <taxon>Thysanoptera</taxon>
        <taxon>Terebrantia</taxon>
        <taxon>Thripoidea</taxon>
        <taxon>Thripidae</taxon>
        <taxon>Frankliniella</taxon>
    </lineage>
</organism>
<dbReference type="Proteomes" id="UP001219518">
    <property type="component" value="Unassembled WGS sequence"/>
</dbReference>
<dbReference type="InterPro" id="IPR013087">
    <property type="entry name" value="Znf_C2H2_type"/>
</dbReference>
<sequence>MKYVKRKHPSPLLYSLSLDLGAVPRIHTAALTNLANLRHLIKNLPQGKRWSRRIGDQNISSDARVSKGSIPGTSGLSSQATSSRKSRSGLRSAKKSSKKSSERAKRKRVLKAILSKTPPTPTPKQSIKVERRCPYCHYSMYVRKNVLDHISSQHKSEVRSDGGLDTTIRRITNLSRAGVRVVSRERLAKGLKLVNCPNDMLPVVLEYSKTILAEVLVLVGDETEPNQNKHYVVKDHFKRMKSLAALADIQSSSSESTSEKGKEVDSHGEEDGLEEEFVQFSDGDKIMTEETGSDSQEPCKQSIKVERRCPYCHYSMYVRKNVLDHISSQHKSEVRSDGGLDTTIRRITNLSRAGVRVVSRERLAKGLKLVNCPNDMVPVVLEYSKTILAEVLVLVGDETEPNQNKHYVIKDHFKRMKSLAALADIQSSSSESTSEEGEEEVDSHGEEDGLEEEFVQFSDGDKIMTEETGSDSQGPCKQSIKVERRCPYCHYSMYVRKNVLDHISSQHKSEVRSDGGLDTTIRRITNLSRAGVRVVSRERLAKGLKLVNCPNDMVPVVLEYSKTILAEVLVLVGDETEPNQNKHYVIKDHFKRMKSLAALADIQSSSSESTSEEGEEEVDSHGEEDGLEEEFVQFSDGDKIMTEETGSDSQGPC</sequence>
<feature type="region of interest" description="Disordered" evidence="1">
    <location>
        <begin position="601"/>
        <end position="653"/>
    </location>
</feature>
<feature type="non-terminal residue" evidence="3">
    <location>
        <position position="1"/>
    </location>
</feature>
<feature type="compositionally biased region" description="Basic residues" evidence="1">
    <location>
        <begin position="84"/>
        <end position="106"/>
    </location>
</feature>
<feature type="compositionally biased region" description="Basic and acidic residues" evidence="1">
    <location>
        <begin position="257"/>
        <end position="270"/>
    </location>
</feature>
<name>A0AAE1LPD6_9NEOP</name>
<feature type="region of interest" description="Disordered" evidence="1">
    <location>
        <begin position="52"/>
        <end position="106"/>
    </location>
</feature>
<evidence type="ECO:0000313" key="3">
    <source>
        <dbReference type="EMBL" id="KAK3926029.1"/>
    </source>
</evidence>
<reference evidence="3" key="1">
    <citation type="submission" date="2021-07" db="EMBL/GenBank/DDBJ databases">
        <authorList>
            <person name="Catto M.A."/>
            <person name="Jacobson A."/>
            <person name="Kennedy G."/>
            <person name="Labadie P."/>
            <person name="Hunt B.G."/>
            <person name="Srinivasan R."/>
        </authorList>
    </citation>
    <scope>NUCLEOTIDE SEQUENCE</scope>
    <source>
        <strain evidence="3">PL_HMW_Pooled</strain>
        <tissue evidence="3">Head</tissue>
    </source>
</reference>
<dbReference type="EMBL" id="JAHWGI010001242">
    <property type="protein sequence ID" value="KAK3926029.1"/>
    <property type="molecule type" value="Genomic_DNA"/>
</dbReference>
<comment type="caution">
    <text evidence="3">The sequence shown here is derived from an EMBL/GenBank/DDBJ whole genome shotgun (WGS) entry which is preliminary data.</text>
</comment>
<reference evidence="3" key="2">
    <citation type="journal article" date="2023" name="BMC Genomics">
        <title>Pest status, molecular evolution, and epigenetic factors derived from the genome assembly of Frankliniella fusca, a thysanopteran phytovirus vector.</title>
        <authorList>
            <person name="Catto M.A."/>
            <person name="Labadie P.E."/>
            <person name="Jacobson A.L."/>
            <person name="Kennedy G.G."/>
            <person name="Srinivasan R."/>
            <person name="Hunt B.G."/>
        </authorList>
    </citation>
    <scope>NUCLEOTIDE SEQUENCE</scope>
    <source>
        <strain evidence="3">PL_HMW_Pooled</strain>
    </source>
</reference>
<gene>
    <name evidence="3" type="ORF">KUF71_014278</name>
</gene>
<feature type="domain" description="C2H2-type" evidence="2">
    <location>
        <begin position="307"/>
        <end position="330"/>
    </location>
</feature>
<feature type="domain" description="C2H2-type" evidence="2">
    <location>
        <begin position="131"/>
        <end position="154"/>
    </location>
</feature>
<accession>A0AAE1LPD6</accession>
<keyword evidence="4" id="KW-1185">Reference proteome</keyword>